<dbReference type="AlphaFoldDB" id="A0A9P8S0Q1"/>
<sequence>MQLNMVEFRLIYAGGVLSERAPIAQAAIAGIKSLKLLISPQIFCDFQKYLFQCIIILFGNGKDFSDFPANRQKFNSN</sequence>
<comment type="caution">
    <text evidence="1">The sequence shown here is derived from an EMBL/GenBank/DDBJ whole genome shotgun (WGS) entry which is preliminary data.</text>
</comment>
<dbReference type="GeneID" id="94295521"/>
<organism evidence="1 2">
    <name type="scientific">Spironucleus salmonicida</name>
    <dbReference type="NCBI Taxonomy" id="348837"/>
    <lineage>
        <taxon>Eukaryota</taxon>
        <taxon>Metamonada</taxon>
        <taxon>Diplomonadida</taxon>
        <taxon>Hexamitidae</taxon>
        <taxon>Hexamitinae</taxon>
        <taxon>Spironucleus</taxon>
    </lineage>
</organism>
<evidence type="ECO:0000313" key="2">
    <source>
        <dbReference type="Proteomes" id="UP000018208"/>
    </source>
</evidence>
<evidence type="ECO:0000313" key="1">
    <source>
        <dbReference type="EMBL" id="KAH0575961.1"/>
    </source>
</evidence>
<proteinExistence type="predicted"/>
<reference evidence="1 2" key="1">
    <citation type="journal article" date="2014" name="PLoS Genet.">
        <title>The Genome of Spironucleus salmonicida Highlights a Fish Pathogen Adapted to Fluctuating Environments.</title>
        <authorList>
            <person name="Xu F."/>
            <person name="Jerlstrom-Hultqvist J."/>
            <person name="Einarsson E."/>
            <person name="Astvaldsson A."/>
            <person name="Svard S.G."/>
            <person name="Andersson J.O."/>
        </authorList>
    </citation>
    <scope>NUCLEOTIDE SEQUENCE [LARGE SCALE GENOMIC DNA]</scope>
    <source>
        <strain evidence="1 2">ATCC 50377</strain>
    </source>
</reference>
<keyword evidence="2" id="KW-1185">Reference proteome</keyword>
<protein>
    <submittedName>
        <fullName evidence="1">Uncharacterized protein</fullName>
    </submittedName>
</protein>
<name>A0A9P8S0Q1_9EUKA</name>
<dbReference type="KEGG" id="ssao:94295521"/>
<dbReference type="Proteomes" id="UP000018208">
    <property type="component" value="Unassembled WGS sequence"/>
</dbReference>
<accession>A0A9P8S0Q1</accession>
<dbReference type="EMBL" id="AUWU02000002">
    <property type="protein sequence ID" value="KAH0575961.1"/>
    <property type="molecule type" value="Genomic_DNA"/>
</dbReference>
<gene>
    <name evidence="1" type="ORF">SS50377_21498</name>
</gene>
<dbReference type="RefSeq" id="XP_067766734.1">
    <property type="nucleotide sequence ID" value="XM_067905417.1"/>
</dbReference>